<dbReference type="AlphaFoldDB" id="A0A3P7KXL0"/>
<dbReference type="Proteomes" id="UP000281553">
    <property type="component" value="Unassembled WGS sequence"/>
</dbReference>
<protein>
    <submittedName>
        <fullName evidence="1">Uncharacterized protein</fullName>
    </submittedName>
</protein>
<proteinExistence type="predicted"/>
<gene>
    <name evidence="1" type="ORF">DILT_LOCUS5125</name>
</gene>
<evidence type="ECO:0000313" key="2">
    <source>
        <dbReference type="Proteomes" id="UP000281553"/>
    </source>
</evidence>
<organism evidence="1 2">
    <name type="scientific">Dibothriocephalus latus</name>
    <name type="common">Fish tapeworm</name>
    <name type="synonym">Diphyllobothrium latum</name>
    <dbReference type="NCBI Taxonomy" id="60516"/>
    <lineage>
        <taxon>Eukaryota</taxon>
        <taxon>Metazoa</taxon>
        <taxon>Spiralia</taxon>
        <taxon>Lophotrochozoa</taxon>
        <taxon>Platyhelminthes</taxon>
        <taxon>Cestoda</taxon>
        <taxon>Eucestoda</taxon>
        <taxon>Diphyllobothriidea</taxon>
        <taxon>Diphyllobothriidae</taxon>
        <taxon>Dibothriocephalus</taxon>
    </lineage>
</organism>
<evidence type="ECO:0000313" key="1">
    <source>
        <dbReference type="EMBL" id="VDN09294.1"/>
    </source>
</evidence>
<keyword evidence="2" id="KW-1185">Reference proteome</keyword>
<sequence>MRTGIIFATNIPVLTKTQASCALRGFHLGCLPPVCKASKGVEYNKFRRSPQRMSDQVPTLLCNLINLLRQPGVALSAVKGGRQPPSDGDPDEDADEIRELGIQVIDILIRRAACLVAPKLTEARFLSPSRFYFHLLFCAIFRR</sequence>
<accession>A0A3P7KXL0</accession>
<reference evidence="1 2" key="1">
    <citation type="submission" date="2018-11" db="EMBL/GenBank/DDBJ databases">
        <authorList>
            <consortium name="Pathogen Informatics"/>
        </authorList>
    </citation>
    <scope>NUCLEOTIDE SEQUENCE [LARGE SCALE GENOMIC DNA]</scope>
</reference>
<name>A0A3P7KXL0_DIBLA</name>
<dbReference type="EMBL" id="UYRU01046749">
    <property type="protein sequence ID" value="VDN09294.1"/>
    <property type="molecule type" value="Genomic_DNA"/>
</dbReference>